<dbReference type="InterPro" id="IPR058154">
    <property type="entry name" value="Bxb1_TTP-like"/>
</dbReference>
<accession>A0AAC9QY15</accession>
<organism evidence="2 3">
    <name type="scientific">Eubacterium limosum</name>
    <dbReference type="NCBI Taxonomy" id="1736"/>
    <lineage>
        <taxon>Bacteria</taxon>
        <taxon>Bacillati</taxon>
        <taxon>Bacillota</taxon>
        <taxon>Clostridia</taxon>
        <taxon>Eubacteriales</taxon>
        <taxon>Eubacteriaceae</taxon>
        <taxon>Eubacterium</taxon>
    </lineage>
</organism>
<protein>
    <submittedName>
        <fullName evidence="2">Phage tail protein</fullName>
    </submittedName>
</protein>
<evidence type="ECO:0000313" key="1">
    <source>
        <dbReference type="EMBL" id="ARD66104.1"/>
    </source>
</evidence>
<reference evidence="3" key="2">
    <citation type="journal article" date="2017" name="Sci. Rep.">
        <title>Determination of the Genome and Primary Transcriptome of Syngas Fermenting Eubacterium limosum ATCC 8486.</title>
        <authorList>
            <person name="Song Y."/>
            <person name="Shin J."/>
            <person name="Jeong Y."/>
            <person name="Jin S."/>
            <person name="Lee J.K."/>
            <person name="Kim D.R."/>
            <person name="Kim S.C."/>
            <person name="Cho S."/>
            <person name="Cho B.K."/>
        </authorList>
    </citation>
    <scope>NUCLEOTIDE SEQUENCE [LARGE SCALE GENOMIC DNA]</scope>
    <source>
        <strain evidence="3">ATCC 8486</strain>
    </source>
</reference>
<dbReference type="EMBL" id="CP019962">
    <property type="protein sequence ID" value="ARD66104.1"/>
    <property type="molecule type" value="Genomic_DNA"/>
</dbReference>
<reference evidence="2" key="1">
    <citation type="journal article" date="2015" name="Genome Announc.">
        <title>Draft Genome Sequence of Chemolithoautotrophic Acetogenic Butanol-Producing Eubacterium limosum ATCC 8486.</title>
        <authorList>
            <person name="Song Y."/>
            <person name="Cho B.K."/>
        </authorList>
    </citation>
    <scope>NUCLEOTIDE SEQUENCE</scope>
    <source>
        <strain evidence="2">ATCC 8486</strain>
    </source>
</reference>
<sequence>MGNETKNVSVGKPLATGAIFVAPSGAAVPTDAATPLAEIYKCVGYISEDGVTNAVTTDSEPVKAWGGDTVLNTQTSREETFAFKMIETNKTSLEQAYGSGNVTEEPESGSLSIKHNSKEKSVYVYVMEVILTGNRIKRIVVPVGKVIEMGDVVYKDNEPIGYEITVSAAPDSDGNTAYEYIASAK</sequence>
<dbReference type="EMBL" id="CP019962">
    <property type="protein sequence ID" value="ARD67832.1"/>
    <property type="molecule type" value="Genomic_DNA"/>
</dbReference>
<proteinExistence type="predicted"/>
<dbReference type="Proteomes" id="UP000192391">
    <property type="component" value="Chromosome"/>
</dbReference>
<evidence type="ECO:0000313" key="2">
    <source>
        <dbReference type="EMBL" id="ARD67832.1"/>
    </source>
</evidence>
<dbReference type="KEGG" id="elim:B2M23_11365"/>
<dbReference type="RefSeq" id="WP_038354089.1">
    <property type="nucleotide sequence ID" value="NZ_CP019962.1"/>
</dbReference>
<name>A0AAC9QY15_EUBLI</name>
<dbReference type="Pfam" id="PF25681">
    <property type="entry name" value="Phage_TTP_17"/>
    <property type="match status" value="1"/>
</dbReference>
<evidence type="ECO:0000313" key="3">
    <source>
        <dbReference type="Proteomes" id="UP000192391"/>
    </source>
</evidence>
<gene>
    <name evidence="1" type="ORF">B2M23_11365</name>
    <name evidence="2" type="ORF">B2M23_20825</name>
</gene>
<dbReference type="AlphaFoldDB" id="A0AAC9QY15"/>
<reference evidence="2" key="3">
    <citation type="submission" date="2017-02" db="EMBL/GenBank/DDBJ databases">
        <title>Integrative analysis reveals regulation of autotrophic growth of syngas fermenting bacteria at the translational level.</title>
        <authorList>
            <person name="Song Y."/>
            <person name="Shin J."/>
            <person name="Jeong Y."/>
            <person name="Jin S."/>
            <person name="Kim D.R."/>
            <person name="Kim S.C."/>
            <person name="Cho S."/>
            <person name="Cho B.-K."/>
        </authorList>
    </citation>
    <scope>NUCLEOTIDE SEQUENCE</scope>
    <source>
        <strain evidence="2">ATCC 8486</strain>
    </source>
</reference>
<dbReference type="KEGG" id="elim:B2M23_20825"/>